<comment type="caution">
    <text evidence="1">The sequence shown here is derived from an EMBL/GenBank/DDBJ whole genome shotgun (WGS) entry which is preliminary data.</text>
</comment>
<protein>
    <submittedName>
        <fullName evidence="1">Uncharacterized protein</fullName>
    </submittedName>
</protein>
<accession>A0A0V0ZXV9</accession>
<dbReference type="Proteomes" id="UP000054783">
    <property type="component" value="Unassembled WGS sequence"/>
</dbReference>
<evidence type="ECO:0000313" key="1">
    <source>
        <dbReference type="EMBL" id="KRY17464.1"/>
    </source>
</evidence>
<sequence>MVENGGAITGNFWCDTKINASENKRLTQTAKIVALKDPSVTGDDSFHYLSIRISYVNNQNEKCYQILTYN</sequence>
<name>A0A0V0ZXV9_9BILA</name>
<dbReference type="EMBL" id="JYDQ01000061">
    <property type="protein sequence ID" value="KRY17464.1"/>
    <property type="molecule type" value="Genomic_DNA"/>
</dbReference>
<gene>
    <name evidence="1" type="ORF">T12_1479</name>
</gene>
<proteinExistence type="predicted"/>
<reference evidence="1 2" key="1">
    <citation type="submission" date="2015-01" db="EMBL/GenBank/DDBJ databases">
        <title>Evolution of Trichinella species and genotypes.</title>
        <authorList>
            <person name="Korhonen P.K."/>
            <person name="Edoardo P."/>
            <person name="Giuseppe L.R."/>
            <person name="Gasser R.B."/>
        </authorList>
    </citation>
    <scope>NUCLEOTIDE SEQUENCE [LARGE SCALE GENOMIC DNA]</scope>
    <source>
        <strain evidence="1">ISS2496</strain>
    </source>
</reference>
<dbReference type="AlphaFoldDB" id="A0A0V0ZXV9"/>
<evidence type="ECO:0000313" key="2">
    <source>
        <dbReference type="Proteomes" id="UP000054783"/>
    </source>
</evidence>
<organism evidence="1 2">
    <name type="scientific">Trichinella patagoniensis</name>
    <dbReference type="NCBI Taxonomy" id="990121"/>
    <lineage>
        <taxon>Eukaryota</taxon>
        <taxon>Metazoa</taxon>
        <taxon>Ecdysozoa</taxon>
        <taxon>Nematoda</taxon>
        <taxon>Enoplea</taxon>
        <taxon>Dorylaimia</taxon>
        <taxon>Trichinellida</taxon>
        <taxon>Trichinellidae</taxon>
        <taxon>Trichinella</taxon>
    </lineage>
</organism>
<keyword evidence="2" id="KW-1185">Reference proteome</keyword>